<comment type="caution">
    <text evidence="3">The sequence shown here is derived from an EMBL/GenBank/DDBJ whole genome shotgun (WGS) entry which is preliminary data.</text>
</comment>
<evidence type="ECO:0000313" key="4">
    <source>
        <dbReference type="Proteomes" id="UP000031737"/>
    </source>
</evidence>
<gene>
    <name evidence="3" type="ORF">TRSC58_01815</name>
</gene>
<proteinExistence type="predicted"/>
<evidence type="ECO:0000313" key="3">
    <source>
        <dbReference type="EMBL" id="ESL10452.1"/>
    </source>
</evidence>
<feature type="coiled-coil region" evidence="1">
    <location>
        <begin position="97"/>
        <end position="156"/>
    </location>
</feature>
<reference evidence="3 4" key="1">
    <citation type="submission" date="2013-07" db="EMBL/GenBank/DDBJ databases">
        <authorList>
            <person name="Stoco P.H."/>
            <person name="Wagner G."/>
            <person name="Gerber A."/>
            <person name="Zaha A."/>
            <person name="Thompson C."/>
            <person name="Bartholomeu D.C."/>
            <person name="Luckemeyer D.D."/>
            <person name="Bahia D."/>
            <person name="Loreto E."/>
            <person name="Prestes E.B."/>
            <person name="Lima F.M."/>
            <person name="Rodrigues-Luiz G."/>
            <person name="Vallejo G.A."/>
            <person name="Filho J.F."/>
            <person name="Monteiro K.M."/>
            <person name="Tyler K.M."/>
            <person name="de Almeida L.G."/>
            <person name="Ortiz M.F."/>
            <person name="Siervo M.A."/>
            <person name="de Moraes M.H."/>
            <person name="Cunha O.L."/>
            <person name="Mendonca-Neto R."/>
            <person name="Silva R."/>
            <person name="Teixeira S.M."/>
            <person name="Murta S.M."/>
            <person name="Sincero T.C."/>
            <person name="Mendes T.A."/>
            <person name="Urmenyi T.P."/>
            <person name="Silva V.G."/>
            <person name="da Rocha W.D."/>
            <person name="Andersson B."/>
            <person name="Romanha A.J."/>
            <person name="Steindel M."/>
            <person name="de Vasconcelos A.T."/>
            <person name="Grisard E.C."/>
        </authorList>
    </citation>
    <scope>NUCLEOTIDE SEQUENCE [LARGE SCALE GENOMIC DNA]</scope>
    <source>
        <strain evidence="3 4">SC58</strain>
    </source>
</reference>
<dbReference type="EMBL" id="AUPL01001815">
    <property type="protein sequence ID" value="ESL10452.1"/>
    <property type="molecule type" value="Genomic_DNA"/>
</dbReference>
<dbReference type="VEuPathDB" id="TriTrypDB:TRSC58_01815"/>
<protein>
    <submittedName>
        <fullName evidence="3">Uncharacterized protein</fullName>
    </submittedName>
</protein>
<sequence>MTKKKGGASSGEPQPFQQETLFEVADAWHDASSSVNTPQHLRSSPPSAMRTWQTEILQWEESLVRREVEAFARGERLAQREEQLRFLQECLAPKVATDAYQRQLHEAKCALEQREHEVAQKLAAAREEKDNLDVRAAELDIRERRLEEEQERLLNDTQGQVERIYSSTCLLQEKEFTVAQREESCSRHEAELMLQRECLLGWEASLSRQQRQLDAQLVSVAEKLAAAEKIVLRENNVQEVERRLREREALLWETAARKVPGSREDLKGLIASLRRLQNELFSCEFKRPTTSEVL</sequence>
<accession>A0A061JAY6</accession>
<feature type="region of interest" description="Disordered" evidence="2">
    <location>
        <begin position="27"/>
        <end position="47"/>
    </location>
</feature>
<keyword evidence="4" id="KW-1185">Reference proteome</keyword>
<evidence type="ECO:0000256" key="2">
    <source>
        <dbReference type="SAM" id="MobiDB-lite"/>
    </source>
</evidence>
<evidence type="ECO:0000256" key="1">
    <source>
        <dbReference type="SAM" id="Coils"/>
    </source>
</evidence>
<organism evidence="3 4">
    <name type="scientific">Trypanosoma rangeli SC58</name>
    <dbReference type="NCBI Taxonomy" id="429131"/>
    <lineage>
        <taxon>Eukaryota</taxon>
        <taxon>Discoba</taxon>
        <taxon>Euglenozoa</taxon>
        <taxon>Kinetoplastea</taxon>
        <taxon>Metakinetoplastina</taxon>
        <taxon>Trypanosomatida</taxon>
        <taxon>Trypanosomatidae</taxon>
        <taxon>Trypanosoma</taxon>
        <taxon>Herpetosoma</taxon>
    </lineage>
</organism>
<feature type="compositionally biased region" description="Polar residues" evidence="2">
    <location>
        <begin position="31"/>
        <end position="47"/>
    </location>
</feature>
<keyword evidence="1" id="KW-0175">Coiled coil</keyword>
<dbReference type="AlphaFoldDB" id="A0A061JAY6"/>
<dbReference type="Proteomes" id="UP000031737">
    <property type="component" value="Unassembled WGS sequence"/>
</dbReference>
<feature type="region of interest" description="Disordered" evidence="2">
    <location>
        <begin position="1"/>
        <end position="20"/>
    </location>
</feature>
<name>A0A061JAY6_TRYRA</name>
<feature type="compositionally biased region" description="Polar residues" evidence="2">
    <location>
        <begin position="11"/>
        <end position="20"/>
    </location>
</feature>
<dbReference type="OrthoDB" id="250338at2759"/>